<dbReference type="AlphaFoldDB" id="A0A7M7P7M7"/>
<organism evidence="7 8">
    <name type="scientific">Strongylocentrotus purpuratus</name>
    <name type="common">Purple sea urchin</name>
    <dbReference type="NCBI Taxonomy" id="7668"/>
    <lineage>
        <taxon>Eukaryota</taxon>
        <taxon>Metazoa</taxon>
        <taxon>Echinodermata</taxon>
        <taxon>Eleutherozoa</taxon>
        <taxon>Echinozoa</taxon>
        <taxon>Echinoidea</taxon>
        <taxon>Euechinoidea</taxon>
        <taxon>Echinacea</taxon>
        <taxon>Camarodonta</taxon>
        <taxon>Echinidea</taxon>
        <taxon>Strongylocentrotidae</taxon>
        <taxon>Strongylocentrotus</taxon>
    </lineage>
</organism>
<dbReference type="InterPro" id="IPR035963">
    <property type="entry name" value="FERM_2"/>
</dbReference>
<dbReference type="CDD" id="cd13186">
    <property type="entry name" value="FERM_C_NBL4_NBL5"/>
    <property type="match status" value="1"/>
</dbReference>
<dbReference type="PRINTS" id="PR00935">
    <property type="entry name" value="BAND41"/>
</dbReference>
<dbReference type="GO" id="GO:0005856">
    <property type="term" value="C:cytoskeleton"/>
    <property type="evidence" value="ECO:0000318"/>
    <property type="project" value="GO_Central"/>
</dbReference>
<dbReference type="InterPro" id="IPR000299">
    <property type="entry name" value="FERM_domain"/>
</dbReference>
<dbReference type="SUPFAM" id="SSF54236">
    <property type="entry name" value="Ubiquitin-like"/>
    <property type="match status" value="1"/>
</dbReference>
<dbReference type="SMART" id="SM01195">
    <property type="entry name" value="FA"/>
    <property type="match status" value="1"/>
</dbReference>
<feature type="region of interest" description="Disordered" evidence="5">
    <location>
        <begin position="797"/>
        <end position="891"/>
    </location>
</feature>
<dbReference type="InterPro" id="IPR019747">
    <property type="entry name" value="FERM_CS"/>
</dbReference>
<name>A0A7M7P7M7_STRPU</name>
<dbReference type="FunFam" id="2.30.29.30:FF:000002">
    <property type="entry name" value="Band 4.1-like protein 5 isoform 1"/>
    <property type="match status" value="1"/>
</dbReference>
<evidence type="ECO:0000256" key="4">
    <source>
        <dbReference type="ARBA" id="ARBA00022949"/>
    </source>
</evidence>
<dbReference type="GO" id="GO:0005886">
    <property type="term" value="C:plasma membrane"/>
    <property type="evidence" value="ECO:0007669"/>
    <property type="project" value="UniProtKB-ARBA"/>
</dbReference>
<dbReference type="InterPro" id="IPR018980">
    <property type="entry name" value="FERM_PH-like_C"/>
</dbReference>
<dbReference type="Proteomes" id="UP000007110">
    <property type="component" value="Unassembled WGS sequence"/>
</dbReference>
<dbReference type="InterPro" id="IPR014352">
    <property type="entry name" value="FERM/acyl-CoA-bd_prot_sf"/>
</dbReference>
<feature type="compositionally biased region" description="Polar residues" evidence="5">
    <location>
        <begin position="839"/>
        <end position="863"/>
    </location>
</feature>
<dbReference type="PANTHER" id="PTHR23280">
    <property type="entry name" value="4.1 G PROTEIN"/>
    <property type="match status" value="1"/>
</dbReference>
<dbReference type="RefSeq" id="XP_030846448.1">
    <property type="nucleotide sequence ID" value="XM_030990588.1"/>
</dbReference>
<evidence type="ECO:0000256" key="2">
    <source>
        <dbReference type="ARBA" id="ARBA00004496"/>
    </source>
</evidence>
<dbReference type="FunFam" id="1.20.80.10:FF:000003">
    <property type="entry name" value="Tyrosine-protein phosphatase non-receptor type 4"/>
    <property type="match status" value="1"/>
</dbReference>
<evidence type="ECO:0000256" key="1">
    <source>
        <dbReference type="ARBA" id="ARBA00004282"/>
    </source>
</evidence>
<dbReference type="SMART" id="SM00295">
    <property type="entry name" value="B41"/>
    <property type="match status" value="1"/>
</dbReference>
<dbReference type="SUPFAM" id="SSF47031">
    <property type="entry name" value="Second domain of FERM"/>
    <property type="match status" value="1"/>
</dbReference>
<dbReference type="GO" id="GO:0005737">
    <property type="term" value="C:cytoplasm"/>
    <property type="evidence" value="ECO:0007669"/>
    <property type="project" value="UniProtKB-SubCell"/>
</dbReference>
<reference evidence="7" key="2">
    <citation type="submission" date="2021-01" db="UniProtKB">
        <authorList>
            <consortium name="EnsemblMetazoa"/>
        </authorList>
    </citation>
    <scope>IDENTIFICATION</scope>
</reference>
<dbReference type="InterPro" id="IPR019748">
    <property type="entry name" value="FERM_central"/>
</dbReference>
<keyword evidence="3" id="KW-0963">Cytoplasm</keyword>
<dbReference type="GeneID" id="583383"/>
<dbReference type="GO" id="GO:0008092">
    <property type="term" value="F:cytoskeletal protein binding"/>
    <property type="evidence" value="ECO:0007669"/>
    <property type="project" value="InterPro"/>
</dbReference>
<dbReference type="InterPro" id="IPR014847">
    <property type="entry name" value="FA"/>
</dbReference>
<feature type="compositionally biased region" description="Basic residues" evidence="5">
    <location>
        <begin position="9"/>
        <end position="18"/>
    </location>
</feature>
<feature type="compositionally biased region" description="Low complexity" evidence="5">
    <location>
        <begin position="824"/>
        <end position="838"/>
    </location>
</feature>
<dbReference type="PRINTS" id="PR00661">
    <property type="entry name" value="ERMFAMILY"/>
</dbReference>
<dbReference type="GO" id="GO:0031032">
    <property type="term" value="P:actomyosin structure organization"/>
    <property type="evidence" value="ECO:0000318"/>
    <property type="project" value="GO_Central"/>
</dbReference>
<dbReference type="PROSITE" id="PS00660">
    <property type="entry name" value="FERM_1"/>
    <property type="match status" value="1"/>
</dbReference>
<evidence type="ECO:0000256" key="3">
    <source>
        <dbReference type="ARBA" id="ARBA00022490"/>
    </source>
</evidence>
<dbReference type="FunFam" id="3.10.20.90:FF:000024">
    <property type="entry name" value="Erythrocyte membrane protein band 4.1-like 5"/>
    <property type="match status" value="1"/>
</dbReference>
<dbReference type="KEGG" id="spu:583383"/>
<dbReference type="SMART" id="SM01196">
    <property type="entry name" value="FERM_C"/>
    <property type="match status" value="1"/>
</dbReference>
<evidence type="ECO:0000313" key="8">
    <source>
        <dbReference type="Proteomes" id="UP000007110"/>
    </source>
</evidence>
<dbReference type="InterPro" id="IPR000798">
    <property type="entry name" value="Ez/rad/moesin-like"/>
</dbReference>
<dbReference type="Pfam" id="PF09380">
    <property type="entry name" value="FERM_C"/>
    <property type="match status" value="1"/>
</dbReference>
<dbReference type="InParanoid" id="A0A7M7P7M7"/>
<feature type="compositionally biased region" description="Low complexity" evidence="5">
    <location>
        <begin position="871"/>
        <end position="882"/>
    </location>
</feature>
<evidence type="ECO:0000259" key="6">
    <source>
        <dbReference type="PROSITE" id="PS50057"/>
    </source>
</evidence>
<feature type="region of interest" description="Disordered" evidence="5">
    <location>
        <begin position="348"/>
        <end position="455"/>
    </location>
</feature>
<dbReference type="PROSITE" id="PS50057">
    <property type="entry name" value="FERM_3"/>
    <property type="match status" value="1"/>
</dbReference>
<evidence type="ECO:0000256" key="5">
    <source>
        <dbReference type="SAM" id="MobiDB-lite"/>
    </source>
</evidence>
<dbReference type="EnsemblMetazoa" id="XM_030990588">
    <property type="protein sequence ID" value="XP_030846448"/>
    <property type="gene ID" value="LOC583383"/>
</dbReference>
<dbReference type="SUPFAM" id="SSF50729">
    <property type="entry name" value="PH domain-like"/>
    <property type="match status" value="1"/>
</dbReference>
<dbReference type="CDD" id="cd14473">
    <property type="entry name" value="FERM_B-lobe"/>
    <property type="match status" value="1"/>
</dbReference>
<dbReference type="GO" id="GO:0070161">
    <property type="term" value="C:anchoring junction"/>
    <property type="evidence" value="ECO:0007669"/>
    <property type="project" value="UniProtKB-SubCell"/>
</dbReference>
<dbReference type="Gene3D" id="1.20.80.10">
    <property type="match status" value="1"/>
</dbReference>
<dbReference type="Gene3D" id="3.10.20.90">
    <property type="entry name" value="Phosphatidylinositol 3-kinase Catalytic Subunit, Chain A, domain 1"/>
    <property type="match status" value="1"/>
</dbReference>
<dbReference type="OrthoDB" id="6235974at2759"/>
<feature type="region of interest" description="Disordered" evidence="5">
    <location>
        <begin position="1"/>
        <end position="29"/>
    </location>
</feature>
<proteinExistence type="predicted"/>
<keyword evidence="4" id="KW-0965">Cell junction</keyword>
<dbReference type="Pfam" id="PF08736">
    <property type="entry name" value="FA"/>
    <property type="match status" value="1"/>
</dbReference>
<keyword evidence="8" id="KW-1185">Reference proteome</keyword>
<dbReference type="InterPro" id="IPR029071">
    <property type="entry name" value="Ubiquitin-like_domsf"/>
</dbReference>
<dbReference type="Gene3D" id="2.30.29.30">
    <property type="entry name" value="Pleckstrin-homology domain (PH domain)/Phosphotyrosine-binding domain (PTB)"/>
    <property type="match status" value="1"/>
</dbReference>
<dbReference type="Pfam" id="PF09379">
    <property type="entry name" value="FERM_N"/>
    <property type="match status" value="1"/>
</dbReference>
<dbReference type="InterPro" id="IPR018979">
    <property type="entry name" value="FERM_N"/>
</dbReference>
<feature type="compositionally biased region" description="Polar residues" evidence="5">
    <location>
        <begin position="401"/>
        <end position="412"/>
    </location>
</feature>
<accession>A0A7M7P7M7</accession>
<protein>
    <recommendedName>
        <fullName evidence="6">FERM domain-containing protein</fullName>
    </recommendedName>
</protein>
<dbReference type="PANTHER" id="PTHR23280:SF25">
    <property type="entry name" value="MOESIN_EZRIN_RADIXIN HOMOLOG 1"/>
    <property type="match status" value="1"/>
</dbReference>
<comment type="subcellular location">
    <subcellularLocation>
        <location evidence="1">Cell junction</location>
    </subcellularLocation>
    <subcellularLocation>
        <location evidence="2">Cytoplasm</location>
    </subcellularLocation>
</comment>
<feature type="compositionally biased region" description="Basic residues" evidence="5">
    <location>
        <begin position="370"/>
        <end position="379"/>
    </location>
</feature>
<dbReference type="Pfam" id="PF00373">
    <property type="entry name" value="FERM_M"/>
    <property type="match status" value="1"/>
</dbReference>
<feature type="region of interest" description="Disordered" evidence="5">
    <location>
        <begin position="676"/>
        <end position="711"/>
    </location>
</feature>
<feature type="domain" description="FERM" evidence="6">
    <location>
        <begin position="38"/>
        <end position="322"/>
    </location>
</feature>
<reference evidence="8" key="1">
    <citation type="submission" date="2015-02" db="EMBL/GenBank/DDBJ databases">
        <title>Genome sequencing for Strongylocentrotus purpuratus.</title>
        <authorList>
            <person name="Murali S."/>
            <person name="Liu Y."/>
            <person name="Vee V."/>
            <person name="English A."/>
            <person name="Wang M."/>
            <person name="Skinner E."/>
            <person name="Han Y."/>
            <person name="Muzny D.M."/>
            <person name="Worley K.C."/>
            <person name="Gibbs R.A."/>
        </authorList>
    </citation>
    <scope>NUCLEOTIDE SEQUENCE</scope>
</reference>
<feature type="compositionally biased region" description="Low complexity" evidence="5">
    <location>
        <begin position="693"/>
        <end position="708"/>
    </location>
</feature>
<dbReference type="InterPro" id="IPR019749">
    <property type="entry name" value="Band_41_domain"/>
</dbReference>
<dbReference type="InterPro" id="IPR011993">
    <property type="entry name" value="PH-like_dom_sf"/>
</dbReference>
<sequence length="891" mass="97878">MWRYLSTRLSRRNRKHDRPGKSGRGTEVHVPSRNKNVLVCRVIFLDGTDKTFEVKKHAKAKELYDQVIYSLDVIEKDYFGLRYMDTQQVQHWLDPTKTIKKQVKIGPPYTIRFQVKFYSSEPNNLREEFTRYLFFSQLKEDIRTGRLEVQYDTAVELCALALQSELGDYEEEEHGPEVVSEFRFVPNQTEQMELDITEQFKQLHGLNPAQAELNYLNKAKWLEMYGVDLHVVQGRDAQDYHLGLTPTGILVYEGETKIGLFFWPKVTRLDFKSKKLHLVVVEDDEQGNEQQHTFVFRLESSQACKHLWKCAVEHHAFFRLRGPVKQQQGRQGFIRMGSRFRYSGRTEFQTAKTNRSRRSMQFERRPSQRFSRRPSYAKKKAAEMANRFRAGQTIPSPGGASATSPHQRTAIKTSPRVPPHPPARMAANATVHSPTVTLPVERKPPPVPPTVPGALTETNIDTGATAEVIVGRTEKPAVIGGTGLTFSLSKSFDEKDYNLAGGSLNDADRAQAKLKGLETDICHIQPNTASRATVSASMLQQQNNQQQKPVVRAQLPVEHMKMNPIKAMMDEKNRMPSTQTEKVADNKYKLLQTPQNLDVDFDEEGNFRRHNSLPPPSSDAPLRVEHRVSKQFSSMRNVGADEKDNELLKGATNGPVLNTPYQYSPLNGGMVVNGNSNVDVEGSDPKVPLRSGLTPTTPTSDLPSPTSPKVSNHEAALMQCGKSKMAAGAGVGEGASPAAPAVATSACGLPIAGSVEEPSDLNVSGAYGEGVVGIGGASLVSTPSVTSACASSPASKLEQLEKQSKPVNGSSNVVRKISGLSRKSSTSTSSNNASVTASPVTNGSGVGMNVSTSSWQPVNSPTNAMGAGFHSTSPGGTVTTSTKRCTLTTEL</sequence>
<dbReference type="CDD" id="cd17108">
    <property type="entry name" value="FERM_F1_EPB41L5_like"/>
    <property type="match status" value="1"/>
</dbReference>
<evidence type="ECO:0000313" key="7">
    <source>
        <dbReference type="EnsemblMetazoa" id="XP_030846448"/>
    </source>
</evidence>